<evidence type="ECO:0000256" key="7">
    <source>
        <dbReference type="ARBA" id="ARBA00023125"/>
    </source>
</evidence>
<evidence type="ECO:0000256" key="2">
    <source>
        <dbReference type="ARBA" id="ARBA00022723"/>
    </source>
</evidence>
<evidence type="ECO:0000256" key="1">
    <source>
        <dbReference type="ARBA" id="ARBA00022722"/>
    </source>
</evidence>
<dbReference type="EC" id="3.1.-.-" evidence="8"/>
<evidence type="ECO:0000256" key="4">
    <source>
        <dbReference type="ARBA" id="ARBA00022801"/>
    </source>
</evidence>
<keyword evidence="9" id="KW-0472">Membrane</keyword>
<evidence type="ECO:0000256" key="6">
    <source>
        <dbReference type="ARBA" id="ARBA00023118"/>
    </source>
</evidence>
<dbReference type="Gene3D" id="1.20.120.920">
    <property type="entry name" value="CRISPR-associated endonuclease Cas1, C-terminal domain"/>
    <property type="match status" value="1"/>
</dbReference>
<evidence type="ECO:0000256" key="3">
    <source>
        <dbReference type="ARBA" id="ARBA00022759"/>
    </source>
</evidence>
<dbReference type="InterPro" id="IPR002729">
    <property type="entry name" value="CRISPR-assoc_Cas1"/>
</dbReference>
<keyword evidence="8" id="KW-0464">Manganese</keyword>
<comment type="cofactor">
    <cofactor evidence="8">
        <name>Mg(2+)</name>
        <dbReference type="ChEBI" id="CHEBI:18420"/>
    </cofactor>
    <cofactor evidence="8">
        <name>Mn(2+)</name>
        <dbReference type="ChEBI" id="CHEBI:29035"/>
    </cofactor>
</comment>
<comment type="function">
    <text evidence="8">CRISPR (clustered regularly interspaced short palindromic repeat), is an adaptive immune system that provides protection against mobile genetic elements (viruses, transposable elements and conjugative plasmids). CRISPR clusters contain spacers, sequences complementary to antecedent mobile elements, and target invading nucleic acids. CRISPR clusters are transcribed and processed into CRISPR RNA (crRNA). Acts as a dsDNA endonuclease. Involved in the integration of spacer DNA into the CRISPR cassette.</text>
</comment>
<proteinExistence type="inferred from homology"/>
<dbReference type="InterPro" id="IPR019851">
    <property type="entry name" value="CRISPR-assoc_Cas1_ECOLI"/>
</dbReference>
<feature type="binding site" evidence="8">
    <location>
        <position position="214"/>
    </location>
    <ligand>
        <name>Mn(2+)</name>
        <dbReference type="ChEBI" id="CHEBI:29035"/>
    </ligand>
</feature>
<dbReference type="GO" id="GO:0051607">
    <property type="term" value="P:defense response to virus"/>
    <property type="evidence" value="ECO:0007669"/>
    <property type="project" value="UniProtKB-UniRule"/>
</dbReference>
<name>A0A9X3H962_9FIRM</name>
<dbReference type="PANTHER" id="PTHR34353:SF3">
    <property type="entry name" value="CRISPR-ASSOCIATED ENDONUCLEASE CAS1"/>
    <property type="match status" value="1"/>
</dbReference>
<dbReference type="NCBIfam" id="TIGR03638">
    <property type="entry name" value="cas1_ECOLI"/>
    <property type="match status" value="1"/>
</dbReference>
<dbReference type="GO" id="GO:0046872">
    <property type="term" value="F:metal ion binding"/>
    <property type="evidence" value="ECO:0007669"/>
    <property type="project" value="UniProtKB-UniRule"/>
</dbReference>
<dbReference type="PANTHER" id="PTHR34353">
    <property type="entry name" value="CRISPR-ASSOCIATED ENDONUCLEASE CAS1 1"/>
    <property type="match status" value="1"/>
</dbReference>
<evidence type="ECO:0000256" key="8">
    <source>
        <dbReference type="HAMAP-Rule" id="MF_01470"/>
    </source>
</evidence>
<dbReference type="CDD" id="cd09719">
    <property type="entry name" value="Cas1_I-E"/>
    <property type="match status" value="1"/>
</dbReference>
<sequence>MSNNYGAKKTEINELPRIGDRVSFLYIEHAKVNRQDSAITIKDVKGTIKIPAAMIGVLLLGPGTDITHRAMELIGDIGTSVIWVGEYGVRQYAHGRALSHSSKFLERQAFLVSNTRTRLSVARKMYSMRFLNEDVSKCTMQQLRGREGSRIRSVYKKFSKKYDVEWNGREYDIADFTSGSVVNQALSSANVSLYGLVYSVIVALGASAGLGFIHTGHDLSFVYDIADLYKAELTIPISFEIASKYNKEDDIGSITRLRMRDEFSKGKIIKSIVRDIEYLLGFKEEGIQTDVEILNLWDDKESLVKHGLNYSERDDD</sequence>
<keyword evidence="9" id="KW-0812">Transmembrane</keyword>
<keyword evidence="4 8" id="KW-0378">Hydrolase</keyword>
<accession>A0A9X3H962</accession>
<dbReference type="GO" id="GO:0004520">
    <property type="term" value="F:DNA endonuclease activity"/>
    <property type="evidence" value="ECO:0007669"/>
    <property type="project" value="InterPro"/>
</dbReference>
<evidence type="ECO:0000313" key="11">
    <source>
        <dbReference type="Proteomes" id="UP001141458"/>
    </source>
</evidence>
<dbReference type="EMBL" id="JANDZV010000001">
    <property type="protein sequence ID" value="MCZ7406971.1"/>
    <property type="molecule type" value="Genomic_DNA"/>
</dbReference>
<organism evidence="10 11">
    <name type="scientific">Parvimonas micra</name>
    <dbReference type="NCBI Taxonomy" id="33033"/>
    <lineage>
        <taxon>Bacteria</taxon>
        <taxon>Bacillati</taxon>
        <taxon>Bacillota</taxon>
        <taxon>Tissierellia</taxon>
        <taxon>Tissierellales</taxon>
        <taxon>Peptoniphilaceae</taxon>
        <taxon>Parvimonas</taxon>
    </lineage>
</organism>
<evidence type="ECO:0000313" key="10">
    <source>
        <dbReference type="EMBL" id="MCZ7406971.1"/>
    </source>
</evidence>
<evidence type="ECO:0000256" key="5">
    <source>
        <dbReference type="ARBA" id="ARBA00022842"/>
    </source>
</evidence>
<keyword evidence="5 8" id="KW-0460">Magnesium</keyword>
<dbReference type="GO" id="GO:0016787">
    <property type="term" value="F:hydrolase activity"/>
    <property type="evidence" value="ECO:0007669"/>
    <property type="project" value="UniProtKB-KW"/>
</dbReference>
<dbReference type="InterPro" id="IPR042211">
    <property type="entry name" value="CRISPR-assoc_Cas1_N"/>
</dbReference>
<feature type="binding site" evidence="8">
    <location>
        <position position="147"/>
    </location>
    <ligand>
        <name>Mn(2+)</name>
        <dbReference type="ChEBI" id="CHEBI:29035"/>
    </ligand>
</feature>
<feature type="transmembrane region" description="Helical" evidence="9">
    <location>
        <begin position="193"/>
        <end position="213"/>
    </location>
</feature>
<gene>
    <name evidence="10" type="primary">cas1e</name>
    <name evidence="8" type="synonym">cas1</name>
    <name evidence="10" type="ORF">NND69_01105</name>
</gene>
<comment type="subunit">
    <text evidence="8">Homodimer, forms a heterotetramer with a Cas2 homodimer.</text>
</comment>
<keyword evidence="2 8" id="KW-0479">Metal-binding</keyword>
<dbReference type="Pfam" id="PF01867">
    <property type="entry name" value="Cas_Cas1"/>
    <property type="match status" value="1"/>
</dbReference>
<keyword evidence="3 8" id="KW-0255">Endonuclease</keyword>
<dbReference type="RefSeq" id="WP_269720377.1">
    <property type="nucleotide sequence ID" value="NZ_CP101408.1"/>
</dbReference>
<dbReference type="InterPro" id="IPR033641">
    <property type="entry name" value="Cas1_I-E"/>
</dbReference>
<comment type="similarity">
    <text evidence="8">Belongs to the CRISPR-associated endonuclease Cas1 family.</text>
</comment>
<dbReference type="Proteomes" id="UP001141458">
    <property type="component" value="Unassembled WGS sequence"/>
</dbReference>
<dbReference type="HAMAP" id="MF_01470">
    <property type="entry name" value="Cas1"/>
    <property type="match status" value="1"/>
</dbReference>
<keyword evidence="9" id="KW-1133">Transmembrane helix</keyword>
<reference evidence="10" key="1">
    <citation type="submission" date="2022-07" db="EMBL/GenBank/DDBJ databases">
        <title>Parvimonas micra travels from the subgingival sulcus of the human oral cavity to the colorectal adenocarcinoma.</title>
        <authorList>
            <person name="Conde-Perez K."/>
            <person name="Buetas E."/>
            <person name="Aja-Macaya P."/>
            <person name="Martin-De Arribas E."/>
            <person name="Iglesias-Corras I."/>
            <person name="Trigo-Tasende N."/>
            <person name="Nasser-Ali M."/>
            <person name="Estevez L.S."/>
            <person name="Rumbo-Feal S."/>
            <person name="Otero-Alen B."/>
            <person name="Noguera J.F."/>
            <person name="Concha A."/>
            <person name="Pardinas-Lopez S."/>
            <person name="Carda-Dieguez M."/>
            <person name="Gomez-Randulfe I."/>
            <person name="Martinez-Lago N."/>
            <person name="Ladra S."/>
            <person name="Aparicio L.A."/>
            <person name="Bou G."/>
            <person name="Mira A."/>
            <person name="Vallejo J.A."/>
            <person name="Poza M."/>
        </authorList>
    </citation>
    <scope>NUCLEOTIDE SEQUENCE</scope>
    <source>
        <strain evidence="10">PM79KC-AC-4</strain>
    </source>
</reference>
<dbReference type="GO" id="GO:0043571">
    <property type="term" value="P:maintenance of CRISPR repeat elements"/>
    <property type="evidence" value="ECO:0007669"/>
    <property type="project" value="UniProtKB-UniRule"/>
</dbReference>
<protein>
    <recommendedName>
        <fullName evidence="8">CRISPR-associated endonuclease Cas1</fullName>
        <ecNumber evidence="8">3.1.-.-</ecNumber>
    </recommendedName>
</protein>
<dbReference type="AlphaFoldDB" id="A0A9X3H962"/>
<dbReference type="Gene3D" id="3.100.10.20">
    <property type="entry name" value="CRISPR-associated endonuclease Cas1, N-terminal domain"/>
    <property type="match status" value="1"/>
</dbReference>
<feature type="binding site" evidence="8">
    <location>
        <position position="227"/>
    </location>
    <ligand>
        <name>Mn(2+)</name>
        <dbReference type="ChEBI" id="CHEBI:29035"/>
    </ligand>
</feature>
<dbReference type="InterPro" id="IPR050646">
    <property type="entry name" value="Cas1"/>
</dbReference>
<keyword evidence="1 8" id="KW-0540">Nuclease</keyword>
<keyword evidence="6 8" id="KW-0051">Antiviral defense</keyword>
<keyword evidence="7 8" id="KW-0238">DNA-binding</keyword>
<evidence type="ECO:0000256" key="9">
    <source>
        <dbReference type="SAM" id="Phobius"/>
    </source>
</evidence>
<dbReference type="InterPro" id="IPR042206">
    <property type="entry name" value="CRISPR-assoc_Cas1_C"/>
</dbReference>
<comment type="caution">
    <text evidence="10">The sequence shown here is derived from an EMBL/GenBank/DDBJ whole genome shotgun (WGS) entry which is preliminary data.</text>
</comment>
<dbReference type="GO" id="GO:0003677">
    <property type="term" value="F:DNA binding"/>
    <property type="evidence" value="ECO:0007669"/>
    <property type="project" value="UniProtKB-KW"/>
</dbReference>